<dbReference type="InterPro" id="IPR017560">
    <property type="entry name" value="Cyt_c_biogenesis_CcmI"/>
</dbReference>
<name>A0A1I0NM48_9RHOB</name>
<feature type="transmembrane region" description="Helical" evidence="2">
    <location>
        <begin position="6"/>
        <end position="23"/>
    </location>
</feature>
<gene>
    <name evidence="3" type="ORF">SAMN04488515_0711</name>
</gene>
<evidence type="ECO:0000313" key="4">
    <source>
        <dbReference type="Proteomes" id="UP000199167"/>
    </source>
</evidence>
<keyword evidence="4" id="KW-1185">Reference proteome</keyword>
<accession>A0A1I0NM48</accession>
<dbReference type="GO" id="GO:0017004">
    <property type="term" value="P:cytochrome complex assembly"/>
    <property type="evidence" value="ECO:0007669"/>
    <property type="project" value="UniProtKB-KW"/>
</dbReference>
<evidence type="ECO:0000256" key="2">
    <source>
        <dbReference type="SAM" id="Phobius"/>
    </source>
</evidence>
<evidence type="ECO:0000313" key="3">
    <source>
        <dbReference type="EMBL" id="SEW02599.1"/>
    </source>
</evidence>
<keyword evidence="2" id="KW-0812">Transmembrane</keyword>
<keyword evidence="2" id="KW-0472">Membrane</keyword>
<proteinExistence type="predicted"/>
<keyword evidence="2" id="KW-1133">Transmembrane helix</keyword>
<dbReference type="AlphaFoldDB" id="A0A1I0NM48"/>
<dbReference type="InterPro" id="IPR011990">
    <property type="entry name" value="TPR-like_helical_dom_sf"/>
</dbReference>
<dbReference type="EMBL" id="FOIZ01000001">
    <property type="protein sequence ID" value="SEW02599.1"/>
    <property type="molecule type" value="Genomic_DNA"/>
</dbReference>
<protein>
    <submittedName>
        <fullName evidence="3">Cytochrome c-type biogenesis protein CcmH</fullName>
    </submittedName>
</protein>
<reference evidence="3 4" key="1">
    <citation type="submission" date="2016-10" db="EMBL/GenBank/DDBJ databases">
        <authorList>
            <person name="de Groot N.N."/>
        </authorList>
    </citation>
    <scope>NUCLEOTIDE SEQUENCE [LARGE SCALE GENOMIC DNA]</scope>
    <source>
        <strain evidence="3 4">DSM 17925</strain>
    </source>
</reference>
<organism evidence="3 4">
    <name type="scientific">Cognatiyoonia koreensis</name>
    <dbReference type="NCBI Taxonomy" id="364200"/>
    <lineage>
        <taxon>Bacteria</taxon>
        <taxon>Pseudomonadati</taxon>
        <taxon>Pseudomonadota</taxon>
        <taxon>Alphaproteobacteria</taxon>
        <taxon>Rhodobacterales</taxon>
        <taxon>Paracoccaceae</taxon>
        <taxon>Cognatiyoonia</taxon>
    </lineage>
</organism>
<dbReference type="Gene3D" id="1.25.40.10">
    <property type="entry name" value="Tetratricopeptide repeat domain"/>
    <property type="match status" value="1"/>
</dbReference>
<keyword evidence="1" id="KW-0201">Cytochrome c-type biogenesis</keyword>
<evidence type="ECO:0000256" key="1">
    <source>
        <dbReference type="ARBA" id="ARBA00022748"/>
    </source>
</evidence>
<dbReference type="NCBIfam" id="TIGR03142">
    <property type="entry name" value="cytochro_ccmI"/>
    <property type="match status" value="1"/>
</dbReference>
<dbReference type="Proteomes" id="UP000199167">
    <property type="component" value="Unassembled WGS sequence"/>
</dbReference>
<sequence>MLFWITCVVMTLLVGSYVALPLLRQRRDTEQAPDVAIYKAQLAEIDKDVARDLLEPDEAERARLEVSRRLLAASKASHETGHASAGTNKFLALVIVAGLGAVGIGVYWVIGAPGEPDQPLAQRHAIAAEMRENRPSQTELAAAAPEPPQVEASDAYLESIAQLRAIVPTRPDDLQGWELLAFHETQLRNYSAAVAAQERVIALRGDDLAVADLILLTDLMVAAADGIVSPEAEVIARQIVDLDPGSVAGRYYIGSMHNQNARPDIAFRLWRPLVESGEDSFHIALARAQIENAAARAGVDYTAPASVGPDLAQIAAAEDMTEEERQAMVGNMVAGLADRLATQGGPPSDWARLITAYGVLGDTENAGLIWLEAQQVFGSNEEAMDVLRAAAVSAGVAE</sequence>
<dbReference type="OrthoDB" id="9815847at2"/>
<dbReference type="RefSeq" id="WP_089990344.1">
    <property type="nucleotide sequence ID" value="NZ_FOIZ01000001.1"/>
</dbReference>
<dbReference type="SUPFAM" id="SSF48452">
    <property type="entry name" value="TPR-like"/>
    <property type="match status" value="1"/>
</dbReference>
<feature type="transmembrane region" description="Helical" evidence="2">
    <location>
        <begin position="90"/>
        <end position="110"/>
    </location>
</feature>
<dbReference type="STRING" id="364200.SAMN04488515_0711"/>